<feature type="compositionally biased region" description="Basic and acidic residues" evidence="1">
    <location>
        <begin position="141"/>
        <end position="151"/>
    </location>
</feature>
<sequence length="1353" mass="150295">MCDKIWSLQLPTGQWNGMDPLQHFVAPRRPLPSPRSKAKDGASRNVFALPVIHQFEPVLASSPKSYMVNNANATKGTKSSDGVGSPPVAPSQPQRPRSKEGVESPRVLRPQPPTGVSSRTDVDIYRYSQGTEQRMAIRPLFEQRRGSEGAKRKVKRGKKKEEDVSVGEDSAGGGQEDVDVGDRDVELKTKSDGDEVKCVHEENEVVELSSGASNQEDLRANSPAPDDCVGASVADVQDLRKQEEDPEFSGEDTVDSTQGENMGPTLLKKLDVSSCYEPFLQTEGPKLTWLRDVIEATSTASVQTEKEIVRSAAERIRKSGVLVYKSLAKDLRTLGGSSVLVTVLLSSRGDAHITCNVDGGADQSLVAISDSDLEQSKLVRPDLQTLTPRWAEWIVTKVRCDSRLSFYIDLSDAEGSENRVCFSETIHINDKEVAVEMVALTAATSLLISIRDAASGANDAKILLKADDLRRLALERGKMSTADGSDRNVSALFDDHEFLSELATKSNVVRLGLSCAGFVDEHDDLSITRRSSVTLADLTVDVPVRASPCFNVELLDSPNYVQEVFAESKLVGTIAVLAQAYVENGILSTLRHFQQQEAVHLNVAAFMQQAASSDSEAAFNDRVEQNLEAAKMAKLSEIAILSIIDDMILDFIAYECRVEIHAAKYSGGYDDHYASKLQAAYRMSAQKKSYDHKRHVRMRAAQMLQALQRGIIARRRYSEMKVEREKYLFYGFRSSLYHATANMKDPRLRAQELSTEAERRRHAFLMQVIQGYVAENYINEDFRVSAQLVRDIYNEYGVVVGCSTNFGDIVASYLGKAPDQALYVRVGDFSHDSDAAAPPRQYSISQVSAALLLGLRDQYDDTFGLSSSARLMSTGIMQRPRRGALDAGDSAPPRWMLKTSLSFQQANLDRVAGLRLTRKAAGKQSAHLIARDYRNTLASSFDSFDSCRATWAVDIQSRQEQQRMLDSFSVDELTQYCLDLLISCVKDWGIDPDPLFEAVNLCGRHCHGKTAIRIVEEKFNAYAAKMNEVHGKQCVLTLREEISQELEDFEKLLALRILNIAVDQVITVPTSELLHIMLKGNLDEEYIRHGLPSVLPIASITEKYELTRKMLYGYANASYGDAFNLVCWSCLDVAENVTVEAARLLDKLTRPMNETGDAHGSVTIFSSNSMSLQPTNKTLSRSSESLVARALYLLTGSQAVRFLQFLSEVAHFNKSIQKRVLTHLAPYADKFEMHRLASSVCSIEDFSIVSQLFDECFSEDTLRSSMNSAKIHSKWTEPADGQYFEVEGKLSTSRIYLEVSKFSSSSNPRTSFLFNFRTAGGNSFAVCMRQVEVEVVSFWDTAVRFRVDVEITP</sequence>
<proteinExistence type="predicted"/>
<protein>
    <submittedName>
        <fullName evidence="2">Uncharacterized protein</fullName>
    </submittedName>
</protein>
<keyword evidence="3" id="KW-1185">Reference proteome</keyword>
<feature type="region of interest" description="Disordered" evidence="1">
    <location>
        <begin position="69"/>
        <end position="122"/>
    </location>
</feature>
<feature type="region of interest" description="Disordered" evidence="1">
    <location>
        <begin position="240"/>
        <end position="261"/>
    </location>
</feature>
<feature type="compositionally biased region" description="Polar residues" evidence="1">
    <location>
        <begin position="69"/>
        <end position="82"/>
    </location>
</feature>
<evidence type="ECO:0000256" key="1">
    <source>
        <dbReference type="SAM" id="MobiDB-lite"/>
    </source>
</evidence>
<feature type="region of interest" description="Disordered" evidence="1">
    <location>
        <begin position="135"/>
        <end position="182"/>
    </location>
</feature>
<evidence type="ECO:0000313" key="3">
    <source>
        <dbReference type="Proteomes" id="UP000433483"/>
    </source>
</evidence>
<accession>A0A6A3YTJ4</accession>
<dbReference type="OrthoDB" id="116763at2759"/>
<gene>
    <name evidence="2" type="ORF">PF005_g5909</name>
</gene>
<organism evidence="2 3">
    <name type="scientific">Phytophthora fragariae</name>
    <dbReference type="NCBI Taxonomy" id="53985"/>
    <lineage>
        <taxon>Eukaryota</taxon>
        <taxon>Sar</taxon>
        <taxon>Stramenopiles</taxon>
        <taxon>Oomycota</taxon>
        <taxon>Peronosporomycetes</taxon>
        <taxon>Peronosporales</taxon>
        <taxon>Peronosporaceae</taxon>
        <taxon>Phytophthora</taxon>
    </lineage>
</organism>
<feature type="compositionally biased region" description="Acidic residues" evidence="1">
    <location>
        <begin position="244"/>
        <end position="254"/>
    </location>
</feature>
<evidence type="ECO:0000313" key="2">
    <source>
        <dbReference type="EMBL" id="KAE9224456.1"/>
    </source>
</evidence>
<dbReference type="PROSITE" id="PS50096">
    <property type="entry name" value="IQ"/>
    <property type="match status" value="1"/>
</dbReference>
<dbReference type="EMBL" id="QXGB01000211">
    <property type="protein sequence ID" value="KAE9224456.1"/>
    <property type="molecule type" value="Genomic_DNA"/>
</dbReference>
<reference evidence="2 3" key="1">
    <citation type="submission" date="2018-08" db="EMBL/GenBank/DDBJ databases">
        <title>Genomic investigation of the strawberry pathogen Phytophthora fragariae indicates pathogenicity is determined by transcriptional variation in three key races.</title>
        <authorList>
            <person name="Adams T.M."/>
            <person name="Armitage A.D."/>
            <person name="Sobczyk M.K."/>
            <person name="Bates H.J."/>
            <person name="Dunwell J.M."/>
            <person name="Nellist C.F."/>
            <person name="Harrison R.J."/>
        </authorList>
    </citation>
    <scope>NUCLEOTIDE SEQUENCE [LARGE SCALE GENOMIC DNA]</scope>
    <source>
        <strain evidence="2 3">NOV-27</strain>
    </source>
</reference>
<name>A0A6A3YTJ4_9STRA</name>
<feature type="region of interest" description="Disordered" evidence="1">
    <location>
        <begin position="206"/>
        <end position="228"/>
    </location>
</feature>
<dbReference type="Proteomes" id="UP000433483">
    <property type="component" value="Unassembled WGS sequence"/>
</dbReference>
<comment type="caution">
    <text evidence="2">The sequence shown here is derived from an EMBL/GenBank/DDBJ whole genome shotgun (WGS) entry which is preliminary data.</text>
</comment>